<dbReference type="OrthoDB" id="2194683at2759"/>
<evidence type="ECO:0000313" key="1">
    <source>
        <dbReference type="EMBL" id="KCZ80871.1"/>
    </source>
</evidence>
<dbReference type="EMBL" id="KK365159">
    <property type="protein sequence ID" value="KCZ80871.1"/>
    <property type="molecule type" value="Genomic_DNA"/>
</dbReference>
<dbReference type="AlphaFoldDB" id="A0A059F1L2"/>
<dbReference type="Proteomes" id="UP000030655">
    <property type="component" value="Unassembled WGS sequence"/>
</dbReference>
<proteinExistence type="predicted"/>
<reference evidence="1 2" key="2">
    <citation type="submission" date="2014-03" db="EMBL/GenBank/DDBJ databases">
        <title>The Genome Sequence of Anncaliia algerae insect isolate PRA339.</title>
        <authorList>
            <consortium name="The Broad Institute Genome Sequencing Platform"/>
            <consortium name="The Broad Institute Genome Sequencing Center for Infectious Disease"/>
            <person name="Cuomo C."/>
            <person name="Becnel J."/>
            <person name="Sanscrainte N."/>
            <person name="Walker B."/>
            <person name="Young S.K."/>
            <person name="Zeng Q."/>
            <person name="Gargeya S."/>
            <person name="Fitzgerald M."/>
            <person name="Haas B."/>
            <person name="Abouelleil A."/>
            <person name="Alvarado L."/>
            <person name="Arachchi H.M."/>
            <person name="Berlin A.M."/>
            <person name="Chapman S.B."/>
            <person name="Dewar J."/>
            <person name="Goldberg J."/>
            <person name="Griggs A."/>
            <person name="Gujja S."/>
            <person name="Hansen M."/>
            <person name="Howarth C."/>
            <person name="Imamovic A."/>
            <person name="Larimer J."/>
            <person name="McCowan C."/>
            <person name="Murphy C."/>
            <person name="Neiman D."/>
            <person name="Pearson M."/>
            <person name="Priest M."/>
            <person name="Roberts A."/>
            <person name="Saif S."/>
            <person name="Shea T."/>
            <person name="Sisk P."/>
            <person name="Sykes S."/>
            <person name="Wortman J."/>
            <person name="Nusbaum C."/>
            <person name="Birren B."/>
        </authorList>
    </citation>
    <scope>NUCLEOTIDE SEQUENCE [LARGE SCALE GENOMIC DNA]</scope>
    <source>
        <strain evidence="1 2">PRA339</strain>
    </source>
</reference>
<reference evidence="2" key="1">
    <citation type="submission" date="2013-02" db="EMBL/GenBank/DDBJ databases">
        <authorList>
            <consortium name="The Broad Institute Genome Sequencing Platform"/>
            <person name="Cuomo C."/>
            <person name="Becnel J."/>
            <person name="Sanscrainte N."/>
            <person name="Walker B."/>
            <person name="Young S.K."/>
            <person name="Zeng Q."/>
            <person name="Gargeya S."/>
            <person name="Fitzgerald M."/>
            <person name="Haas B."/>
            <person name="Abouelleil A."/>
            <person name="Alvarado L."/>
            <person name="Arachchi H.M."/>
            <person name="Berlin A.M."/>
            <person name="Chapman S.B."/>
            <person name="Dewar J."/>
            <person name="Goldberg J."/>
            <person name="Griggs A."/>
            <person name="Gujja S."/>
            <person name="Hansen M."/>
            <person name="Howarth C."/>
            <person name="Imamovic A."/>
            <person name="Larimer J."/>
            <person name="McCowan C."/>
            <person name="Murphy C."/>
            <person name="Neiman D."/>
            <person name="Pearson M."/>
            <person name="Priest M."/>
            <person name="Roberts A."/>
            <person name="Saif S."/>
            <person name="Shea T."/>
            <person name="Sisk P."/>
            <person name="Sykes S."/>
            <person name="Wortman J."/>
            <person name="Nusbaum C."/>
            <person name="Birren B."/>
        </authorList>
    </citation>
    <scope>NUCLEOTIDE SEQUENCE [LARGE SCALE GENOMIC DNA]</scope>
    <source>
        <strain evidence="2">PRA339</strain>
    </source>
</reference>
<name>A0A059F1L2_9MICR</name>
<dbReference type="HOGENOM" id="CLU_533128_0_0_1"/>
<accession>A0A059F1L2</accession>
<organism evidence="1 2">
    <name type="scientific">Anncaliia algerae PRA339</name>
    <dbReference type="NCBI Taxonomy" id="1288291"/>
    <lineage>
        <taxon>Eukaryota</taxon>
        <taxon>Fungi</taxon>
        <taxon>Fungi incertae sedis</taxon>
        <taxon>Microsporidia</taxon>
        <taxon>Tubulinosematoidea</taxon>
        <taxon>Tubulinosematidae</taxon>
        <taxon>Anncaliia</taxon>
    </lineage>
</organism>
<gene>
    <name evidence="1" type="ORF">H312_01699</name>
</gene>
<protein>
    <submittedName>
        <fullName evidence="1">Uncharacterized protein</fullName>
    </submittedName>
</protein>
<dbReference type="STRING" id="1288291.A0A059F1L2"/>
<keyword evidence="2" id="KW-1185">Reference proteome</keyword>
<sequence>MNKSNGIVIYNVQEPFESMISSLNTLFNLNLTEDTACLENNVLVAQVSSAAQAERTVKEINEGYYEYNAITLNDFEAIKKQKVEFQSLKPINPINQTRSLVNEMDLFFLKIGNNLILYENDMSGKIKEIKRVSCRKYFISPFSNYLALLTDKLTIIYGSTFEIYYEIFDPEIQRVSFSDDERFVFIHNQEFSMIYDLSSMSCITETELTDFVYNAKEKYFYLPFLNQMIDLQGNFLESKLKIEKIEVKNNMSAILTNDKIKSIVFKGEKTLEKTQQNIATAEFRFSKGFLYVFLSKKLKDRELFFLECYGTTISIFSLQGNVVGFVVSDDFCVLFDDKNTLIFLEKRNNLIKEIGRIQKKNKILMDMNEDGVLALYDYENDLIEFYYSGKLINSSTQNDCSMLKWSQNGCFLACYSTHSTLNNFVQMFSSNGKLLWKQNFVKLEEFNWFTYENINEEIKQKIILEYDERIKALSMEVLENSVEKNDVGLLKRLWISFIESKKQLVKELLNK</sequence>
<evidence type="ECO:0000313" key="2">
    <source>
        <dbReference type="Proteomes" id="UP000030655"/>
    </source>
</evidence>
<dbReference type="VEuPathDB" id="MicrosporidiaDB:H312_01699"/>